<proteinExistence type="predicted"/>
<dbReference type="Proteomes" id="UP000192333">
    <property type="component" value="Chromosome I"/>
</dbReference>
<dbReference type="InterPro" id="IPR033788">
    <property type="entry name" value="VbhA-like"/>
</dbReference>
<evidence type="ECO:0000313" key="2">
    <source>
        <dbReference type="EMBL" id="SMD42357.1"/>
    </source>
</evidence>
<evidence type="ECO:0000259" key="1">
    <source>
        <dbReference type="Pfam" id="PF18495"/>
    </source>
</evidence>
<dbReference type="InterPro" id="IPR043038">
    <property type="entry name" value="VbhA_sf"/>
</dbReference>
<feature type="domain" description="Antitoxin VbhA" evidence="1">
    <location>
        <begin position="28"/>
        <end position="65"/>
    </location>
</feature>
<dbReference type="Gene3D" id="1.10.8.1050">
    <property type="entry name" value="Antitoxin VbhA-like"/>
    <property type="match status" value="1"/>
</dbReference>
<accession>A0A1W2H085</accession>
<organism evidence="2 3">
    <name type="scientific">Aquiflexum balticum DSM 16537</name>
    <dbReference type="NCBI Taxonomy" id="758820"/>
    <lineage>
        <taxon>Bacteria</taxon>
        <taxon>Pseudomonadati</taxon>
        <taxon>Bacteroidota</taxon>
        <taxon>Cytophagia</taxon>
        <taxon>Cytophagales</taxon>
        <taxon>Cyclobacteriaceae</taxon>
        <taxon>Aquiflexum</taxon>
    </lineage>
</organism>
<keyword evidence="3" id="KW-1185">Reference proteome</keyword>
<dbReference type="Pfam" id="PF18495">
    <property type="entry name" value="VbhA"/>
    <property type="match status" value="1"/>
</dbReference>
<protein>
    <submittedName>
        <fullName evidence="2">Putative transcriptional regulator</fullName>
    </submittedName>
</protein>
<dbReference type="EMBL" id="LT838813">
    <property type="protein sequence ID" value="SMD42357.1"/>
    <property type="molecule type" value="Genomic_DNA"/>
</dbReference>
<dbReference type="STRING" id="758820.SAMN00777080_0904"/>
<dbReference type="InterPro" id="IPR041535">
    <property type="entry name" value="VbhA"/>
</dbReference>
<name>A0A1W2H085_9BACT</name>
<dbReference type="RefSeq" id="WP_084119169.1">
    <property type="nucleotide sequence ID" value="NZ_LT838813.1"/>
</dbReference>
<gene>
    <name evidence="2" type="ORF">SAMN00777080_0904</name>
</gene>
<evidence type="ECO:0000313" key="3">
    <source>
        <dbReference type="Proteomes" id="UP000192333"/>
    </source>
</evidence>
<sequence>MFATIEIDRNNLTIMGVKFSDLKTLESTANALGSNMYEGFIPTPKGVEIIRDYVKGKISLSELVKFAEEKAYV</sequence>
<dbReference type="AlphaFoldDB" id="A0A1W2H085"/>
<reference evidence="3" key="1">
    <citation type="submission" date="2017-04" db="EMBL/GenBank/DDBJ databases">
        <authorList>
            <person name="Varghese N."/>
            <person name="Submissions S."/>
        </authorList>
    </citation>
    <scope>NUCLEOTIDE SEQUENCE [LARGE SCALE GENOMIC DNA]</scope>
    <source>
        <strain evidence="3">DSM 16537</strain>
    </source>
</reference>
<dbReference type="OrthoDB" id="678210at2"/>
<dbReference type="CDD" id="cd11586">
    <property type="entry name" value="VbhA_like"/>
    <property type="match status" value="1"/>
</dbReference>